<feature type="transmembrane region" description="Helical" evidence="7">
    <location>
        <begin position="165"/>
        <end position="185"/>
    </location>
</feature>
<feature type="transmembrane region" description="Helical" evidence="7">
    <location>
        <begin position="105"/>
        <end position="125"/>
    </location>
</feature>
<accession>A0A1E2URH2</accession>
<feature type="transmembrane region" description="Helical" evidence="7">
    <location>
        <begin position="131"/>
        <end position="153"/>
    </location>
</feature>
<keyword evidence="7" id="KW-0406">Ion transport</keyword>
<keyword evidence="7" id="KW-0813">Transport</keyword>
<comment type="subcellular location">
    <subcellularLocation>
        <location evidence="1">Cell inner membrane</location>
        <topology evidence="1">Multi-pass membrane protein</topology>
    </subcellularLocation>
    <subcellularLocation>
        <location evidence="7">Cell membrane</location>
        <topology evidence="7">Multi-pass membrane protein</topology>
    </subcellularLocation>
</comment>
<dbReference type="PANTHER" id="PTHR30341">
    <property type="entry name" value="SODIUM ION/PROTON ANTIPORTER NHAA-RELATED"/>
    <property type="match status" value="1"/>
</dbReference>
<comment type="catalytic activity">
    <reaction evidence="7">
        <text>Na(+)(in) + 2 H(+)(out) = Na(+)(out) + 2 H(+)(in)</text>
        <dbReference type="Rhea" id="RHEA:29251"/>
        <dbReference type="ChEBI" id="CHEBI:15378"/>
        <dbReference type="ChEBI" id="CHEBI:29101"/>
    </reaction>
</comment>
<feature type="transmembrane region" description="Helical" evidence="7">
    <location>
        <begin position="267"/>
        <end position="288"/>
    </location>
</feature>
<keyword evidence="6 7" id="KW-0739">Sodium transport</keyword>
<dbReference type="NCBIfam" id="NF007111">
    <property type="entry name" value="PRK09560.1"/>
    <property type="match status" value="1"/>
</dbReference>
<evidence type="ECO:0000256" key="1">
    <source>
        <dbReference type="ARBA" id="ARBA00004429"/>
    </source>
</evidence>
<evidence type="ECO:0000256" key="7">
    <source>
        <dbReference type="HAMAP-Rule" id="MF_01844"/>
    </source>
</evidence>
<dbReference type="HAMAP" id="MF_01844">
    <property type="entry name" value="NhaA"/>
    <property type="match status" value="1"/>
</dbReference>
<feature type="transmembrane region" description="Helical" evidence="7">
    <location>
        <begin position="27"/>
        <end position="48"/>
    </location>
</feature>
<keyword evidence="9" id="KW-1185">Reference proteome</keyword>
<keyword evidence="3 7" id="KW-0812">Transmembrane</keyword>
<organism evidence="8 9">
    <name type="scientific">Candidatus Thiodiazotropha endoloripes</name>
    <dbReference type="NCBI Taxonomy" id="1818881"/>
    <lineage>
        <taxon>Bacteria</taxon>
        <taxon>Pseudomonadati</taxon>
        <taxon>Pseudomonadota</taxon>
        <taxon>Gammaproteobacteria</taxon>
        <taxon>Chromatiales</taxon>
        <taxon>Sedimenticolaceae</taxon>
        <taxon>Candidatus Thiodiazotropha</taxon>
    </lineage>
</organism>
<protein>
    <recommendedName>
        <fullName evidence="7">Na(+)/H(+) antiporter NhaA</fullName>
    </recommendedName>
    <alternativeName>
        <fullName evidence="7">Sodium/proton antiporter NhaA</fullName>
    </alternativeName>
</protein>
<name>A0A1E2URH2_9GAMM</name>
<dbReference type="GO" id="GO:0015385">
    <property type="term" value="F:sodium:proton antiporter activity"/>
    <property type="evidence" value="ECO:0007669"/>
    <property type="project" value="UniProtKB-UniRule"/>
</dbReference>
<dbReference type="GO" id="GO:0006885">
    <property type="term" value="P:regulation of pH"/>
    <property type="evidence" value="ECO:0007669"/>
    <property type="project" value="UniProtKB-UniRule"/>
</dbReference>
<dbReference type="Proteomes" id="UP000094849">
    <property type="component" value="Unassembled WGS sequence"/>
</dbReference>
<sequence length="407" mass="43549">MKNKYIYADDFSKWIQDFMRQDSASGIILIFAALLALLMVNSPLSWVYDGLLSTPVEIRIGGLQLAKPLLLWINDGLMAVFFMLIGLEVKREFLEGELSRADQIVLPGLGAIGGMLVPAAIYYALNADDPLALNGWAIPAATDIAFALGILSLAGSRVPVSLRVFLMALAIFDDLGAIIIIAIFYTADLSFYSLVLAFTMIATLVILNVMHVTRLSAYVIVGIILWIAVLKSGVHATLAGVVLGLMIPISDPKDETRSPLREVEHGLHQWVAFLILPIFAFANAGVSLSGLSIGDLMDPVPLGIAAGLFIGKPLGIMLFCGGAILLGFAKLPTRASWFGLFATSVLCGIGFTMSLFIASLAFEQTGEDALIIGDRLGILLGSGLSAVVGLLLLKWFNPSTDKNIKAH</sequence>
<evidence type="ECO:0000256" key="5">
    <source>
        <dbReference type="ARBA" id="ARBA00023136"/>
    </source>
</evidence>
<evidence type="ECO:0000256" key="6">
    <source>
        <dbReference type="ARBA" id="ARBA00023201"/>
    </source>
</evidence>
<dbReference type="Gene3D" id="1.20.1530.10">
    <property type="entry name" value="Na+/H+ antiporter like domain"/>
    <property type="match status" value="1"/>
</dbReference>
<dbReference type="GO" id="GO:0005886">
    <property type="term" value="C:plasma membrane"/>
    <property type="evidence" value="ECO:0007669"/>
    <property type="project" value="UniProtKB-SubCell"/>
</dbReference>
<feature type="transmembrane region" description="Helical" evidence="7">
    <location>
        <begin position="191"/>
        <end position="210"/>
    </location>
</feature>
<dbReference type="EMBL" id="LVJZ01000003">
    <property type="protein sequence ID" value="ODB97347.1"/>
    <property type="molecule type" value="Genomic_DNA"/>
</dbReference>
<dbReference type="Pfam" id="PF06965">
    <property type="entry name" value="Na_H_antiport_1"/>
    <property type="match status" value="1"/>
</dbReference>
<reference evidence="8 9" key="1">
    <citation type="submission" date="2016-03" db="EMBL/GenBank/DDBJ databases">
        <title>Chemosynthetic sulphur-oxidizing symbionts of marine invertebrate animals are capable of nitrogen fixation.</title>
        <authorList>
            <person name="Petersen J.M."/>
            <person name="Kemper A."/>
            <person name="Gruber-Vodicka H."/>
            <person name="Cardini U."/>
            <person name="Geest Mvander."/>
            <person name="Kleiner M."/>
            <person name="Bulgheresi S."/>
            <person name="Fussmann M."/>
            <person name="Herbold C."/>
            <person name="Seah B.K.B."/>
            <person name="Antony C.Paul."/>
            <person name="Liu D."/>
            <person name="Belitz A."/>
            <person name="Weber M."/>
        </authorList>
    </citation>
    <scope>NUCLEOTIDE SEQUENCE [LARGE SCALE GENOMIC DNA]</scope>
    <source>
        <strain evidence="8">G_D</strain>
    </source>
</reference>
<evidence type="ECO:0000256" key="2">
    <source>
        <dbReference type="ARBA" id="ARBA00022475"/>
    </source>
</evidence>
<evidence type="ECO:0000256" key="3">
    <source>
        <dbReference type="ARBA" id="ARBA00022692"/>
    </source>
</evidence>
<dbReference type="PANTHER" id="PTHR30341:SF0">
    <property type="entry name" value="NA(+)_H(+) ANTIPORTER NHAA"/>
    <property type="match status" value="1"/>
</dbReference>
<dbReference type="NCBIfam" id="NF007112">
    <property type="entry name" value="PRK09561.1"/>
    <property type="match status" value="1"/>
</dbReference>
<comment type="function">
    <text evidence="7">Na(+)/H(+) antiporter that extrudes sodium in exchange for external protons.</text>
</comment>
<keyword evidence="4 7" id="KW-1133">Transmembrane helix</keyword>
<comment type="caution">
    <text evidence="8">The sequence shown here is derived from an EMBL/GenBank/DDBJ whole genome shotgun (WGS) entry which is preliminary data.</text>
</comment>
<keyword evidence="7" id="KW-0050">Antiport</keyword>
<dbReference type="RefSeq" id="WP_069005119.1">
    <property type="nucleotide sequence ID" value="NZ_LVJX01000007.1"/>
</dbReference>
<dbReference type="STRING" id="1818881.A3196_11595"/>
<gene>
    <name evidence="7 8" type="primary">nhaA</name>
    <name evidence="8" type="ORF">A3196_11595</name>
</gene>
<feature type="transmembrane region" description="Helical" evidence="7">
    <location>
        <begin position="68"/>
        <end position="85"/>
    </location>
</feature>
<feature type="transmembrane region" description="Helical" evidence="7">
    <location>
        <begin position="217"/>
        <end position="247"/>
    </location>
</feature>
<keyword evidence="2 7" id="KW-1003">Cell membrane</keyword>
<feature type="transmembrane region" description="Helical" evidence="7">
    <location>
        <begin position="300"/>
        <end position="329"/>
    </location>
</feature>
<dbReference type="OrthoDB" id="9808135at2"/>
<proteinExistence type="inferred from homology"/>
<keyword evidence="5 7" id="KW-0472">Membrane</keyword>
<keyword evidence="7" id="KW-0915">Sodium</keyword>
<evidence type="ECO:0000313" key="9">
    <source>
        <dbReference type="Proteomes" id="UP000094849"/>
    </source>
</evidence>
<comment type="similarity">
    <text evidence="7">Belongs to the NhaA Na(+)/H(+) (TC 2.A.33) antiporter family.</text>
</comment>
<dbReference type="NCBIfam" id="TIGR00773">
    <property type="entry name" value="NhaA"/>
    <property type="match status" value="1"/>
</dbReference>
<feature type="transmembrane region" description="Helical" evidence="7">
    <location>
        <begin position="374"/>
        <end position="393"/>
    </location>
</feature>
<dbReference type="AlphaFoldDB" id="A0A1E2URH2"/>
<feature type="transmembrane region" description="Helical" evidence="7">
    <location>
        <begin position="335"/>
        <end position="362"/>
    </location>
</feature>
<dbReference type="InterPro" id="IPR023171">
    <property type="entry name" value="Na/H_antiporter_dom_sf"/>
</dbReference>
<evidence type="ECO:0000313" key="8">
    <source>
        <dbReference type="EMBL" id="ODB97347.1"/>
    </source>
</evidence>
<evidence type="ECO:0000256" key="4">
    <source>
        <dbReference type="ARBA" id="ARBA00022989"/>
    </source>
</evidence>
<dbReference type="InterPro" id="IPR004670">
    <property type="entry name" value="NhaA"/>
</dbReference>